<name>A0AAP0M2Y3_9ROSI</name>
<feature type="transmembrane region" description="Helical" evidence="10">
    <location>
        <begin position="1137"/>
        <end position="1162"/>
    </location>
</feature>
<accession>A0AAP0M2Y3</accession>
<comment type="similarity">
    <text evidence="9">Belongs to the monovalent cation:proton antiporter 2 (CPA2) transporter (TC 2.A.37) family. CHX (TC 2.A.37.4) subfamily.</text>
</comment>
<proteinExistence type="inferred from homology"/>
<dbReference type="Gene3D" id="1.20.1530.20">
    <property type="match status" value="2"/>
</dbReference>
<protein>
    <recommendedName>
        <fullName evidence="15">Cation/H+ exchanger domain-containing protein</fullName>
    </recommendedName>
</protein>
<dbReference type="EMBL" id="JBCGBO010000006">
    <property type="protein sequence ID" value="KAK9193612.1"/>
    <property type="molecule type" value="Genomic_DNA"/>
</dbReference>
<evidence type="ECO:0000256" key="8">
    <source>
        <dbReference type="ARBA" id="ARBA00023136"/>
    </source>
</evidence>
<feature type="transmembrane region" description="Helical" evidence="10">
    <location>
        <begin position="1109"/>
        <end position="1125"/>
    </location>
</feature>
<reference evidence="13 14" key="1">
    <citation type="submission" date="2024-05" db="EMBL/GenBank/DDBJ databases">
        <title>Haplotype-resolved chromosome-level genome assembly of Huyou (Citrus changshanensis).</title>
        <authorList>
            <person name="Miao C."/>
            <person name="Chen W."/>
            <person name="Wu Y."/>
            <person name="Wang L."/>
            <person name="Zhao S."/>
            <person name="Grierson D."/>
            <person name="Xu C."/>
            <person name="Chen K."/>
        </authorList>
    </citation>
    <scope>NUCLEOTIDE SEQUENCE [LARGE SCALE GENOMIC DNA]</scope>
    <source>
        <strain evidence="13">01-14</strain>
        <tissue evidence="13">Leaf</tissue>
    </source>
</reference>
<keyword evidence="5" id="KW-0630">Potassium</keyword>
<feature type="transmembrane region" description="Helical" evidence="10">
    <location>
        <begin position="1201"/>
        <end position="1223"/>
    </location>
</feature>
<sequence>MTSKNVTWFCEPDAKLRLTGSTEKRSDHVYVLFPISLVSLLTGFFHLLLQPLGVQVTFVSQMLAGIALGPSFLGHNEKVSKKIFTPKTQLVISVFESFGLIYITFVTSVRADLSIMTKSGRLGIVIGIGSYLLPLIVTSLSTVIVNQFDPLDGELGESVQMVTGLESTISFYGILEILTDMKLLNSELGRLALSSSLTNTLLNMTLGTVLVVLSDIQEAGIGSINLLNLMSFMLIVIFIVFILRPVMLWMMRQTPEGKRLKNEHVIALNIMVVCSYFVSESMGLIGFWGPIILGVITPLIPPMGSLLTDKMEAFVWSVFLPCFLINSGKGVNLFSTTLTGFLIVEFLIWVATTVKLFAIIIPSLYYKMPFMDALSLGLLLNCRGIYDIQIFSRSNRRKMLSDESYGVMVMTAMLKSAIALPLLRVFYDTSRRYVAYKRHTIQHTRHDAELRILACIYEENNVATIINVLGASIFPQRPMELHVLNLEEYVGHSLPLVISHRLDKMPSSSKPTKIDIILNAFRQFEQQSNGSLSLQCFTATAPYDSMHEDICSMTFEKCTSLVIIPFQKTNSYVIKKITKKVLKMAPCSVGILFDRREFMNSRHIFTHRSAINVCVIFLGGPDDREALAYGARMTGDQNAMLTIIRFFAVNHATKDLIEEKNDLNLISGLRMSTMDSKNVRYIKHSVKEGSETFHVINSIGNDFELILTGRTHDYCSPVLSGLVEWSESQELGVVGDILASSDFKSNASVMVMQQQASVVEEMIPRQFKRRPREMASEKAIGKLTMASPTSAKNFTVCQPFATMVWGSVGFGSEQPNFNIPNLIIPITSVTILSAIFWLILRPLGNHTFVSQMLAGILMGPSFLERVNEKFSNKIFTPKTMTVLNVFESLGIIYMVFLLSVRIDIRIIQKSGRLAIVIGVGSFVLSMIATILASSFVKGAIQLEENLGNSLKTVAALESTISIHVILALLSDLKLLNSELGRLAVSSSLISSAVNCFAVPFTGNSSGQAAQAPPPGRFKHAALLMFLSLTFIVVLIVFGLRPTMFWMMRKTPGGKSPKRGHLWFVNIMLLGCSLFAEITGLHGYFGAVILGINTPATPPMGASLVDKIESIIWAVFMPCFLINVGRRVNFFSVGLKTFLTVELIIVVATLVKFVAIIIPSLYYKLPFRDAVSLGLLLNCRGLYDVQIFSRAIQQQMITDESFAIMVASSVLKSAIIIPLVRVVYDSSRRYVAYRRHTIQHNGRNSELRILACINDPDNVATILNIIQTSNSPQSPIAVFFMNLEEYVGRYTPVVIQHRLDSLEPSSSKPSKIDPMINALRRYKHYQKGLKSVHCFTAVAPFASMHDDICLMAFEKCTALVILPFKRADSPQIRTVTKNVIKLAPCSVGILYYRGLFMDPKPIFSRQLTISVCVLFIGGPDDREALAYGARMVENHSIMLTIIRFIAMNHTTNDNLIEESCDLNMINGFRMTCINNSNVEYITRSIKDGAETAGVLNAIGDDFDLILVGRRHDRHSQVLLGLSEWSEIEELGVVGDILASSHFASRASIMVIQQQASIVEGMTGNSKYTYNNNRIP</sequence>
<evidence type="ECO:0000256" key="6">
    <source>
        <dbReference type="ARBA" id="ARBA00022989"/>
    </source>
</evidence>
<evidence type="ECO:0000256" key="9">
    <source>
        <dbReference type="ARBA" id="ARBA00038341"/>
    </source>
</evidence>
<dbReference type="Pfam" id="PF00999">
    <property type="entry name" value="Na_H_Exchanger"/>
    <property type="match status" value="2"/>
</dbReference>
<keyword evidence="4 10" id="KW-0812">Transmembrane</keyword>
<dbReference type="PANTHER" id="PTHR32468">
    <property type="entry name" value="CATION/H + ANTIPORTER"/>
    <property type="match status" value="1"/>
</dbReference>
<dbReference type="Proteomes" id="UP001428341">
    <property type="component" value="Unassembled WGS sequence"/>
</dbReference>
<feature type="transmembrane region" description="Helical" evidence="10">
    <location>
        <begin position="158"/>
        <end position="179"/>
    </location>
</feature>
<dbReference type="PANTHER" id="PTHR32468:SF96">
    <property type="entry name" value="CATION_H(+) ANTIPORTER 26-RELATED"/>
    <property type="match status" value="1"/>
</dbReference>
<feature type="transmembrane region" description="Helical" evidence="10">
    <location>
        <begin position="913"/>
        <end position="932"/>
    </location>
</feature>
<feature type="transmembrane region" description="Helical" evidence="10">
    <location>
        <begin position="191"/>
        <end position="213"/>
    </location>
</feature>
<dbReference type="GO" id="GO:0015297">
    <property type="term" value="F:antiporter activity"/>
    <property type="evidence" value="ECO:0007669"/>
    <property type="project" value="InterPro"/>
</dbReference>
<keyword evidence="7" id="KW-0406">Ion transport</keyword>
<evidence type="ECO:0000256" key="7">
    <source>
        <dbReference type="ARBA" id="ARBA00023065"/>
    </source>
</evidence>
<feature type="transmembrane region" description="Helical" evidence="10">
    <location>
        <begin position="1020"/>
        <end position="1039"/>
    </location>
</feature>
<feature type="domain" description="Cation/H(+) antiporter C-terminal" evidence="12">
    <location>
        <begin position="1408"/>
        <end position="1553"/>
    </location>
</feature>
<evidence type="ECO:0000256" key="3">
    <source>
        <dbReference type="ARBA" id="ARBA00022538"/>
    </source>
</evidence>
<keyword evidence="6 10" id="KW-1133">Transmembrane helix</keyword>
<dbReference type="GO" id="GO:0012505">
    <property type="term" value="C:endomembrane system"/>
    <property type="evidence" value="ECO:0007669"/>
    <property type="project" value="TreeGrafter"/>
</dbReference>
<dbReference type="InterPro" id="IPR038770">
    <property type="entry name" value="Na+/solute_symporter_sf"/>
</dbReference>
<evidence type="ECO:0000256" key="2">
    <source>
        <dbReference type="ARBA" id="ARBA00022448"/>
    </source>
</evidence>
<evidence type="ECO:0000259" key="11">
    <source>
        <dbReference type="Pfam" id="PF00999"/>
    </source>
</evidence>
<evidence type="ECO:0000313" key="14">
    <source>
        <dbReference type="Proteomes" id="UP001428341"/>
    </source>
</evidence>
<dbReference type="InterPro" id="IPR050794">
    <property type="entry name" value="CPA2_transporter"/>
</dbReference>
<feature type="domain" description="Cation/H(+) antiporter C-terminal" evidence="12">
    <location>
        <begin position="611"/>
        <end position="755"/>
    </location>
</feature>
<evidence type="ECO:0000256" key="4">
    <source>
        <dbReference type="ARBA" id="ARBA00022692"/>
    </source>
</evidence>
<dbReference type="GO" id="GO:0016020">
    <property type="term" value="C:membrane"/>
    <property type="evidence" value="ECO:0007669"/>
    <property type="project" value="UniProtKB-SubCell"/>
</dbReference>
<keyword evidence="2" id="KW-0813">Transport</keyword>
<keyword evidence="8 10" id="KW-0472">Membrane</keyword>
<gene>
    <name evidence="13" type="ORF">WN944_004309</name>
</gene>
<comment type="caution">
    <text evidence="13">The sequence shown here is derived from an EMBL/GenBank/DDBJ whole genome shotgun (WGS) entry which is preliminary data.</text>
</comment>
<feature type="transmembrane region" description="Helical" evidence="10">
    <location>
        <begin position="219"/>
        <end position="243"/>
    </location>
</feature>
<evidence type="ECO:0000256" key="1">
    <source>
        <dbReference type="ARBA" id="ARBA00004141"/>
    </source>
</evidence>
<dbReference type="InterPro" id="IPR057290">
    <property type="entry name" value="CHX17_C"/>
</dbReference>
<feature type="transmembrane region" description="Helical" evidence="10">
    <location>
        <begin position="405"/>
        <end position="427"/>
    </location>
</feature>
<evidence type="ECO:0000313" key="13">
    <source>
        <dbReference type="EMBL" id="KAK9193612.1"/>
    </source>
</evidence>
<dbReference type="GO" id="GO:0006885">
    <property type="term" value="P:regulation of pH"/>
    <property type="evidence" value="ECO:0007669"/>
    <property type="project" value="TreeGrafter"/>
</dbReference>
<dbReference type="Pfam" id="PF23259">
    <property type="entry name" value="CHX17_C"/>
    <property type="match status" value="2"/>
</dbReference>
<evidence type="ECO:0008006" key="15">
    <source>
        <dbReference type="Google" id="ProtNLM"/>
    </source>
</evidence>
<feature type="domain" description="Cation/H+ exchanger transmembrane" evidence="11">
    <location>
        <begin position="39"/>
        <end position="417"/>
    </location>
</feature>
<comment type="subcellular location">
    <subcellularLocation>
        <location evidence="1">Membrane</location>
        <topology evidence="1">Multi-pass membrane protein</topology>
    </subcellularLocation>
</comment>
<feature type="transmembrane region" description="Helical" evidence="10">
    <location>
        <begin position="90"/>
        <end position="110"/>
    </location>
</feature>
<feature type="transmembrane region" description="Helical" evidence="10">
    <location>
        <begin position="29"/>
        <end position="49"/>
    </location>
</feature>
<feature type="transmembrane region" description="Helical" evidence="10">
    <location>
        <begin position="822"/>
        <end position="840"/>
    </location>
</feature>
<keyword evidence="3" id="KW-0633">Potassium transport</keyword>
<dbReference type="InterPro" id="IPR006153">
    <property type="entry name" value="Cation/H_exchanger_TM"/>
</dbReference>
<keyword evidence="14" id="KW-1185">Reference proteome</keyword>
<evidence type="ECO:0000259" key="12">
    <source>
        <dbReference type="Pfam" id="PF23259"/>
    </source>
</evidence>
<evidence type="ECO:0000256" key="10">
    <source>
        <dbReference type="SAM" id="Phobius"/>
    </source>
</evidence>
<feature type="transmembrane region" description="Helical" evidence="10">
    <location>
        <begin position="346"/>
        <end position="366"/>
    </location>
</feature>
<feature type="transmembrane region" description="Helical" evidence="10">
    <location>
        <begin position="883"/>
        <end position="901"/>
    </location>
</feature>
<feature type="transmembrane region" description="Helical" evidence="10">
    <location>
        <begin position="122"/>
        <end position="146"/>
    </location>
</feature>
<feature type="transmembrane region" description="Helical" evidence="10">
    <location>
        <begin position="1060"/>
        <end position="1089"/>
    </location>
</feature>
<feature type="domain" description="Cation/H+ exchanger transmembrane" evidence="11">
    <location>
        <begin position="833"/>
        <end position="1218"/>
    </location>
</feature>
<feature type="transmembrane region" description="Helical" evidence="10">
    <location>
        <begin position="313"/>
        <end position="334"/>
    </location>
</feature>
<organism evidence="13 14">
    <name type="scientific">Citrus x changshan-huyou</name>
    <dbReference type="NCBI Taxonomy" id="2935761"/>
    <lineage>
        <taxon>Eukaryota</taxon>
        <taxon>Viridiplantae</taxon>
        <taxon>Streptophyta</taxon>
        <taxon>Embryophyta</taxon>
        <taxon>Tracheophyta</taxon>
        <taxon>Spermatophyta</taxon>
        <taxon>Magnoliopsida</taxon>
        <taxon>eudicotyledons</taxon>
        <taxon>Gunneridae</taxon>
        <taxon>Pentapetalae</taxon>
        <taxon>rosids</taxon>
        <taxon>malvids</taxon>
        <taxon>Sapindales</taxon>
        <taxon>Rutaceae</taxon>
        <taxon>Aurantioideae</taxon>
        <taxon>Citrus</taxon>
    </lineage>
</organism>
<evidence type="ECO:0000256" key="5">
    <source>
        <dbReference type="ARBA" id="ARBA00022958"/>
    </source>
</evidence>
<dbReference type="GO" id="GO:0006813">
    <property type="term" value="P:potassium ion transport"/>
    <property type="evidence" value="ECO:0007669"/>
    <property type="project" value="UniProtKB-KW"/>
</dbReference>
<dbReference type="GO" id="GO:1902600">
    <property type="term" value="P:proton transmembrane transport"/>
    <property type="evidence" value="ECO:0007669"/>
    <property type="project" value="InterPro"/>
</dbReference>